<evidence type="ECO:0008006" key="4">
    <source>
        <dbReference type="Google" id="ProtNLM"/>
    </source>
</evidence>
<name>A0A9W9YJN8_9CNID</name>
<accession>A0A9W9YJN8</accession>
<organism evidence="2 3">
    <name type="scientific">Desmophyllum pertusum</name>
    <dbReference type="NCBI Taxonomy" id="174260"/>
    <lineage>
        <taxon>Eukaryota</taxon>
        <taxon>Metazoa</taxon>
        <taxon>Cnidaria</taxon>
        <taxon>Anthozoa</taxon>
        <taxon>Hexacorallia</taxon>
        <taxon>Scleractinia</taxon>
        <taxon>Caryophylliina</taxon>
        <taxon>Caryophylliidae</taxon>
        <taxon>Desmophyllum</taxon>
    </lineage>
</organism>
<evidence type="ECO:0000313" key="2">
    <source>
        <dbReference type="EMBL" id="KAJ7353970.1"/>
    </source>
</evidence>
<gene>
    <name evidence="2" type="ORF">OS493_030813</name>
</gene>
<reference evidence="2" key="1">
    <citation type="submission" date="2023-01" db="EMBL/GenBank/DDBJ databases">
        <title>Genome assembly of the deep-sea coral Lophelia pertusa.</title>
        <authorList>
            <person name="Herrera S."/>
            <person name="Cordes E."/>
        </authorList>
    </citation>
    <scope>NUCLEOTIDE SEQUENCE</scope>
    <source>
        <strain evidence="2">USNM1676648</strain>
        <tissue evidence="2">Polyp</tissue>
    </source>
</reference>
<evidence type="ECO:0000313" key="3">
    <source>
        <dbReference type="Proteomes" id="UP001163046"/>
    </source>
</evidence>
<protein>
    <recommendedName>
        <fullName evidence="4">PDZ domain-containing protein</fullName>
    </recommendedName>
</protein>
<comment type="caution">
    <text evidence="2">The sequence shown here is derived from an EMBL/GenBank/DDBJ whole genome shotgun (WGS) entry which is preliminary data.</text>
</comment>
<sequence>MLPFTLGIFHNDLNDSKKTYALVDKIEVQKKDLKGRLKRGDKVIAINEHRFEDKTYKEVQQIIHQLNPQQQFKLTIERRQWRQVGEQNAEGASKNFHDAEAQHTFACPRQLPSALAICVTTQGAALAPRRDDIQESACTPSSEPRDTPTDQTYLFCQNCLTITIPDKREQAIT</sequence>
<proteinExistence type="predicted"/>
<dbReference type="SUPFAM" id="SSF50156">
    <property type="entry name" value="PDZ domain-like"/>
    <property type="match status" value="1"/>
</dbReference>
<feature type="region of interest" description="Disordered" evidence="1">
    <location>
        <begin position="129"/>
        <end position="149"/>
    </location>
</feature>
<dbReference type="EMBL" id="MU827335">
    <property type="protein sequence ID" value="KAJ7353970.1"/>
    <property type="molecule type" value="Genomic_DNA"/>
</dbReference>
<keyword evidence="3" id="KW-1185">Reference proteome</keyword>
<evidence type="ECO:0000256" key="1">
    <source>
        <dbReference type="SAM" id="MobiDB-lite"/>
    </source>
</evidence>
<dbReference type="AlphaFoldDB" id="A0A9W9YJN8"/>
<dbReference type="InterPro" id="IPR036034">
    <property type="entry name" value="PDZ_sf"/>
</dbReference>
<dbReference type="Gene3D" id="2.30.42.10">
    <property type="match status" value="1"/>
</dbReference>
<dbReference type="Proteomes" id="UP001163046">
    <property type="component" value="Unassembled WGS sequence"/>
</dbReference>